<evidence type="ECO:0000256" key="1">
    <source>
        <dbReference type="ARBA" id="ARBA00022617"/>
    </source>
</evidence>
<dbReference type="Gene3D" id="1.10.760.10">
    <property type="entry name" value="Cytochrome c-like domain"/>
    <property type="match status" value="1"/>
</dbReference>
<dbReference type="RefSeq" id="WP_232725902.1">
    <property type="nucleotide sequence ID" value="NZ_PGTX01000001.1"/>
</dbReference>
<keyword evidence="2 4" id="KW-0479">Metal-binding</keyword>
<gene>
    <name evidence="6" type="ORF">B0G85_0494</name>
</gene>
<keyword evidence="7" id="KW-1185">Reference proteome</keyword>
<dbReference type="GO" id="GO:0046872">
    <property type="term" value="F:metal ion binding"/>
    <property type="evidence" value="ECO:0007669"/>
    <property type="project" value="UniProtKB-KW"/>
</dbReference>
<dbReference type="SUPFAM" id="SSF46626">
    <property type="entry name" value="Cytochrome c"/>
    <property type="match status" value="1"/>
</dbReference>
<dbReference type="GO" id="GO:0020037">
    <property type="term" value="F:heme binding"/>
    <property type="evidence" value="ECO:0007669"/>
    <property type="project" value="InterPro"/>
</dbReference>
<dbReference type="InterPro" id="IPR051459">
    <property type="entry name" value="Cytochrome_c-type_DH"/>
</dbReference>
<evidence type="ECO:0000313" key="7">
    <source>
        <dbReference type="Proteomes" id="UP000229366"/>
    </source>
</evidence>
<sequence length="179" mass="19159">MAANSMIRSALVIFIISLVIACGNNSYYQGKSTGLGKTISENQIQAWNIDISPTGAGLPPGSGTAKSGEKLYQQKCASCHGDKGQGGPANRLVGGGGLNTNTPIKTVGSFWPYSTTIFDYVRRAMPHQAPQSLSNTQVYEATAYILYMNQIITKDEVIDAHSLPLVRMPNRSGFISAEN</sequence>
<name>A0A2M8VZ21_9BURK</name>
<dbReference type="InterPro" id="IPR036909">
    <property type="entry name" value="Cyt_c-like_dom_sf"/>
</dbReference>
<dbReference type="PANTHER" id="PTHR35008:SF8">
    <property type="entry name" value="ALCOHOL DEHYDROGENASE CYTOCHROME C SUBUNIT"/>
    <property type="match status" value="1"/>
</dbReference>
<evidence type="ECO:0000259" key="5">
    <source>
        <dbReference type="PROSITE" id="PS51007"/>
    </source>
</evidence>
<evidence type="ECO:0000256" key="2">
    <source>
        <dbReference type="ARBA" id="ARBA00022723"/>
    </source>
</evidence>
<reference evidence="6 7" key="1">
    <citation type="submission" date="2017-11" db="EMBL/GenBank/DDBJ databases">
        <title>Genomic Encyclopedia of Type Strains, Phase III (KMG-III): the genomes of soil and plant-associated and newly described type strains.</title>
        <authorList>
            <person name="Whitman W."/>
        </authorList>
    </citation>
    <scope>NUCLEOTIDE SEQUENCE [LARGE SCALE GENOMIC DNA]</scope>
    <source>
        <strain evidence="6 7">UB-Domo-W1</strain>
    </source>
</reference>
<keyword evidence="3 4" id="KW-0408">Iron</keyword>
<evidence type="ECO:0000313" key="6">
    <source>
        <dbReference type="EMBL" id="PJI83103.1"/>
    </source>
</evidence>
<dbReference type="Pfam" id="PF13442">
    <property type="entry name" value="Cytochrome_CBB3"/>
    <property type="match status" value="1"/>
</dbReference>
<dbReference type="PROSITE" id="PS51007">
    <property type="entry name" value="CYTC"/>
    <property type="match status" value="1"/>
</dbReference>
<dbReference type="GO" id="GO:0009055">
    <property type="term" value="F:electron transfer activity"/>
    <property type="evidence" value="ECO:0007669"/>
    <property type="project" value="InterPro"/>
</dbReference>
<dbReference type="EMBL" id="PGTX01000001">
    <property type="protein sequence ID" value="PJI83103.1"/>
    <property type="molecule type" value="Genomic_DNA"/>
</dbReference>
<protein>
    <submittedName>
        <fullName evidence="6">Cytochrome c</fullName>
    </submittedName>
</protein>
<dbReference type="PANTHER" id="PTHR35008">
    <property type="entry name" value="BLL4482 PROTEIN-RELATED"/>
    <property type="match status" value="1"/>
</dbReference>
<evidence type="ECO:0000256" key="4">
    <source>
        <dbReference type="PROSITE-ProRule" id="PRU00433"/>
    </source>
</evidence>
<comment type="caution">
    <text evidence="6">The sequence shown here is derived from an EMBL/GenBank/DDBJ whole genome shotgun (WGS) entry which is preliminary data.</text>
</comment>
<feature type="domain" description="Cytochrome c" evidence="5">
    <location>
        <begin position="63"/>
        <end position="149"/>
    </location>
</feature>
<keyword evidence="1 4" id="KW-0349">Heme</keyword>
<dbReference type="Proteomes" id="UP000229366">
    <property type="component" value="Unassembled WGS sequence"/>
</dbReference>
<evidence type="ECO:0000256" key="3">
    <source>
        <dbReference type="ARBA" id="ARBA00023004"/>
    </source>
</evidence>
<organism evidence="6 7">
    <name type="scientific">Polynucleobacter brandtiae</name>
    <dbReference type="NCBI Taxonomy" id="1938816"/>
    <lineage>
        <taxon>Bacteria</taxon>
        <taxon>Pseudomonadati</taxon>
        <taxon>Pseudomonadota</taxon>
        <taxon>Betaproteobacteria</taxon>
        <taxon>Burkholderiales</taxon>
        <taxon>Burkholderiaceae</taxon>
        <taxon>Polynucleobacter</taxon>
    </lineage>
</organism>
<dbReference type="InterPro" id="IPR009056">
    <property type="entry name" value="Cyt_c-like_dom"/>
</dbReference>
<proteinExistence type="predicted"/>
<accession>A0A2M8VZ21</accession>
<dbReference type="AlphaFoldDB" id="A0A2M8VZ21"/>